<dbReference type="Gene3D" id="3.30.30.80">
    <property type="entry name" value="probable RNA-binding protein from clostridium symbiosum atcc 14940"/>
    <property type="match status" value="1"/>
</dbReference>
<dbReference type="GO" id="GO:0003723">
    <property type="term" value="F:RNA binding"/>
    <property type="evidence" value="ECO:0007669"/>
    <property type="project" value="InterPro"/>
</dbReference>
<dbReference type="PANTHER" id="PTHR35800:SF1">
    <property type="entry name" value="RNA-BINDING PROTEIN KHPB"/>
    <property type="match status" value="1"/>
</dbReference>
<dbReference type="EMBL" id="LNVX01000284">
    <property type="protein sequence ID" value="OEG70923.1"/>
    <property type="molecule type" value="Genomic_DNA"/>
</dbReference>
<comment type="caution">
    <text evidence="3">The sequence shown here is derived from an EMBL/GenBank/DDBJ whole genome shotgun (WGS) entry which is preliminary data.</text>
</comment>
<protein>
    <recommendedName>
        <fullName evidence="1">RNA-binding protein KhpB N-terminal domain-containing protein</fullName>
    </recommendedName>
</protein>
<evidence type="ECO:0000313" key="3">
    <source>
        <dbReference type="EMBL" id="OEG70923.1"/>
    </source>
</evidence>
<organism evidence="3 4">
    <name type="scientific">Endomicrobium trichonymphae</name>
    <dbReference type="NCBI Taxonomy" id="1408204"/>
    <lineage>
        <taxon>Bacteria</taxon>
        <taxon>Pseudomonadati</taxon>
        <taxon>Elusimicrobiota</taxon>
        <taxon>Endomicrobiia</taxon>
        <taxon>Endomicrobiales</taxon>
        <taxon>Endomicrobiaceae</taxon>
        <taxon>Candidatus Endomicrobiellum</taxon>
    </lineage>
</organism>
<dbReference type="SMART" id="SM01245">
    <property type="entry name" value="Jag_N"/>
    <property type="match status" value="1"/>
</dbReference>
<evidence type="ECO:0000313" key="4">
    <source>
        <dbReference type="Proteomes" id="UP000095237"/>
    </source>
</evidence>
<evidence type="ECO:0000313" key="2">
    <source>
        <dbReference type="EMBL" id="OEG70408.1"/>
    </source>
</evidence>
<dbReference type="Pfam" id="PF14804">
    <property type="entry name" value="Jag_N"/>
    <property type="match status" value="1"/>
</dbReference>
<dbReference type="AlphaFoldDB" id="A0A1E5ILD7"/>
<dbReference type="EMBL" id="LNVX01000344">
    <property type="protein sequence ID" value="OEG70408.1"/>
    <property type="molecule type" value="Genomic_DNA"/>
</dbReference>
<reference evidence="3 4" key="1">
    <citation type="submission" date="2015-11" db="EMBL/GenBank/DDBJ databases">
        <title>Evidence for parallel genomic evolution in an endosymbiosis of termite gut flagellates.</title>
        <authorList>
            <person name="Zheng H."/>
        </authorList>
    </citation>
    <scope>NUCLEOTIDE SEQUENCE [LARGE SCALE GENOMIC DNA]</scope>
    <source>
        <strain evidence="3 4">CET450</strain>
    </source>
</reference>
<gene>
    <name evidence="3" type="ORF">ATZ36_00570</name>
    <name evidence="2" type="ORF">ATZ36_01020</name>
</gene>
<accession>A0A1E5ILD7</accession>
<dbReference type="Proteomes" id="UP000095237">
    <property type="component" value="Unassembled WGS sequence"/>
</dbReference>
<dbReference type="InterPro" id="IPR039247">
    <property type="entry name" value="KhpB"/>
</dbReference>
<sequence length="77" mass="8344">MLEIEFKGKNVAEAITNGLMQLGCNKEDVEIKVVSEGSTGLFGLMGAKPAVVLISVDDSKCCNKTFSSSDYKKIRKK</sequence>
<proteinExistence type="predicted"/>
<feature type="domain" description="RNA-binding protein KhpB N-terminal" evidence="1">
    <location>
        <begin position="5"/>
        <end position="57"/>
    </location>
</feature>
<dbReference type="InterPro" id="IPR032782">
    <property type="entry name" value="KhpB_N"/>
</dbReference>
<evidence type="ECO:0000259" key="1">
    <source>
        <dbReference type="SMART" id="SM01245"/>
    </source>
</evidence>
<dbReference type="PANTHER" id="PTHR35800">
    <property type="entry name" value="PROTEIN JAG"/>
    <property type="match status" value="1"/>
</dbReference>
<keyword evidence="4" id="KW-1185">Reference proteome</keyword>
<name>A0A1E5ILD7_ENDTX</name>
<dbReference type="InterPro" id="IPR038247">
    <property type="entry name" value="Jag_N_dom_sf"/>
</dbReference>